<evidence type="ECO:0000313" key="3">
    <source>
        <dbReference type="EMBL" id="SDQ45536.1"/>
    </source>
</evidence>
<accession>A0A1H1B258</accession>
<dbReference type="STRING" id="47312.SAMN04489765_0480"/>
<protein>
    <recommendedName>
        <fullName evidence="5">Alkaline shock response membrane anchor protein AmaP</fullName>
    </recommendedName>
</protein>
<name>A0A1H1B258_9ACTN</name>
<evidence type="ECO:0000313" key="4">
    <source>
        <dbReference type="Proteomes" id="UP000183053"/>
    </source>
</evidence>
<proteinExistence type="predicted"/>
<keyword evidence="4" id="KW-1185">Reference proteome</keyword>
<evidence type="ECO:0000256" key="2">
    <source>
        <dbReference type="SAM" id="Phobius"/>
    </source>
</evidence>
<reference evidence="4" key="1">
    <citation type="submission" date="2016-10" db="EMBL/GenBank/DDBJ databases">
        <authorList>
            <person name="Varghese N."/>
            <person name="Submissions S."/>
        </authorList>
    </citation>
    <scope>NUCLEOTIDE SEQUENCE [LARGE SCALE GENOMIC DNA]</scope>
    <source>
        <strain evidence="4">DSM 44142</strain>
    </source>
</reference>
<dbReference type="AlphaFoldDB" id="A0A1H1B258"/>
<feature type="region of interest" description="Disordered" evidence="1">
    <location>
        <begin position="178"/>
        <end position="197"/>
    </location>
</feature>
<feature type="transmembrane region" description="Helical" evidence="2">
    <location>
        <begin position="56"/>
        <end position="78"/>
    </location>
</feature>
<evidence type="ECO:0000256" key="1">
    <source>
        <dbReference type="SAM" id="MobiDB-lite"/>
    </source>
</evidence>
<organism evidence="3 4">
    <name type="scientific">Tsukamurella pulmonis</name>
    <dbReference type="NCBI Taxonomy" id="47312"/>
    <lineage>
        <taxon>Bacteria</taxon>
        <taxon>Bacillati</taxon>
        <taxon>Actinomycetota</taxon>
        <taxon>Actinomycetes</taxon>
        <taxon>Mycobacteriales</taxon>
        <taxon>Tsukamurellaceae</taxon>
        <taxon>Tsukamurella</taxon>
    </lineage>
</organism>
<dbReference type="Proteomes" id="UP000183053">
    <property type="component" value="Unassembled WGS sequence"/>
</dbReference>
<keyword evidence="2" id="KW-1133">Transmembrane helix</keyword>
<keyword evidence="2" id="KW-0812">Transmembrane</keyword>
<dbReference type="RefSeq" id="WP_068564910.1">
    <property type="nucleotide sequence ID" value="NZ_AP025457.1"/>
</dbReference>
<keyword evidence="2" id="KW-0472">Membrane</keyword>
<dbReference type="EMBL" id="FNLF01000002">
    <property type="protein sequence ID" value="SDQ45536.1"/>
    <property type="molecule type" value="Genomic_DNA"/>
</dbReference>
<gene>
    <name evidence="3" type="ORF">SAMN04489765_0480</name>
</gene>
<sequence>MKPSTRVLDRLVAGLVGLVLLAGGLWALGDRLGQRTAAEAADRVSTAKITRLPDEPWWPAVVGAAGVALILLTLWLLVRHLRSAGSRTTVTEGGGTVDLGRVADAVAADLGRNPLIRRARPSTAVEKGRPIIRMAVSIAPSASVEELSALAAAARREVAAATNPDVGFQILVNDRRGDKGLGELPREEEHHTITERT</sequence>
<evidence type="ECO:0008006" key="5">
    <source>
        <dbReference type="Google" id="ProtNLM"/>
    </source>
</evidence>